<comment type="catalytic activity">
    <reaction evidence="1 10">
        <text>Release of N-terminal proline from a peptide.</text>
        <dbReference type="EC" id="3.4.11.5"/>
    </reaction>
</comment>
<dbReference type="PRINTS" id="PR00793">
    <property type="entry name" value="PROAMNOPTASE"/>
</dbReference>
<dbReference type="Proteomes" id="UP000704341">
    <property type="component" value="Unassembled WGS sequence"/>
</dbReference>
<comment type="function">
    <text evidence="10">Releases the N-terminal proline from various substrates.</text>
</comment>
<evidence type="ECO:0000256" key="4">
    <source>
        <dbReference type="ARBA" id="ARBA00012568"/>
    </source>
</evidence>
<dbReference type="EMBL" id="QORN01000005">
    <property type="protein sequence ID" value="MBD5805756.1"/>
    <property type="molecule type" value="Genomic_DNA"/>
</dbReference>
<evidence type="ECO:0000256" key="1">
    <source>
        <dbReference type="ARBA" id="ARBA00001585"/>
    </source>
</evidence>
<dbReference type="InterPro" id="IPR005945">
    <property type="entry name" value="Pro_imino_pep"/>
</dbReference>
<dbReference type="InterPro" id="IPR002410">
    <property type="entry name" value="Peptidase_S33"/>
</dbReference>
<keyword evidence="6 10" id="KW-0031">Aminopeptidase</keyword>
<dbReference type="Gene3D" id="3.40.50.1820">
    <property type="entry name" value="alpha/beta hydrolase"/>
    <property type="match status" value="1"/>
</dbReference>
<dbReference type="InterPro" id="IPR050266">
    <property type="entry name" value="AB_hydrolase_sf"/>
</dbReference>
<evidence type="ECO:0000256" key="6">
    <source>
        <dbReference type="ARBA" id="ARBA00022438"/>
    </source>
</evidence>
<proteinExistence type="inferred from homology"/>
<protein>
    <recommendedName>
        <fullName evidence="5 10">Proline iminopeptidase</fullName>
        <shortName evidence="10">PIP</shortName>
        <ecNumber evidence="4 10">3.4.11.5</ecNumber>
    </recommendedName>
    <alternativeName>
        <fullName evidence="9 10">Prolyl aminopeptidase</fullName>
    </alternativeName>
</protein>
<dbReference type="SUPFAM" id="SSF53474">
    <property type="entry name" value="alpha/beta-Hydrolases"/>
    <property type="match status" value="1"/>
</dbReference>
<sequence>MKQGTKIITLDNGYHLWTNTQGDGNIHLLALHGGPGGNHEYWEDAAEQLKKQGLDVQVTMYDQLGSLYSDQPDYSDPEIAKKYLTYEYFLDEVDEVREKLGLDNFYLIGQSWGGLLVQEYAVKYGQHLKGAIISSMVDEIDEYVDHVNALRDQTLSTEDVAFMKECEDNDDYSNPKYQELVQVMNEQYVDRKQPSKLYHLKDLGGDAVYNVFQGDNEFVITGKLKDWHFRNQLKNIKVPTLITFGEHETMPVDTAKTMNKLIPNSKLVTTPNGGHHHMVDNPDVYYKHLADFIRDVENNNFNK</sequence>
<dbReference type="GO" id="GO:0016787">
    <property type="term" value="F:hydrolase activity"/>
    <property type="evidence" value="ECO:0007669"/>
    <property type="project" value="UniProtKB-KW"/>
</dbReference>
<comment type="subcellular location">
    <subcellularLocation>
        <location evidence="2">Cell envelope</location>
    </subcellularLocation>
</comment>
<dbReference type="PANTHER" id="PTHR43798:SF31">
    <property type="entry name" value="AB HYDROLASE SUPERFAMILY PROTEIN YCLE"/>
    <property type="match status" value="1"/>
</dbReference>
<keyword evidence="7 10" id="KW-0645">Protease</keyword>
<evidence type="ECO:0000256" key="3">
    <source>
        <dbReference type="ARBA" id="ARBA00010088"/>
    </source>
</evidence>
<evidence type="ECO:0000256" key="7">
    <source>
        <dbReference type="ARBA" id="ARBA00022670"/>
    </source>
</evidence>
<evidence type="ECO:0000256" key="9">
    <source>
        <dbReference type="ARBA" id="ARBA00029605"/>
    </source>
</evidence>
<comment type="caution">
    <text evidence="12">The sequence shown here is derived from an EMBL/GenBank/DDBJ whole genome shotgun (WGS) entry which is preliminary data.</text>
</comment>
<dbReference type="InterPro" id="IPR000073">
    <property type="entry name" value="AB_hydrolase_1"/>
</dbReference>
<dbReference type="EC" id="3.4.11.5" evidence="4 10"/>
<dbReference type="NCBIfam" id="TIGR01250">
    <property type="entry name" value="pro_imino_pep_2"/>
    <property type="match status" value="1"/>
</dbReference>
<organism evidence="12 13">
    <name type="scientific">Limosilactobacillus walteri</name>
    <dbReference type="NCBI Taxonomy" id="2268022"/>
    <lineage>
        <taxon>Bacteria</taxon>
        <taxon>Bacillati</taxon>
        <taxon>Bacillota</taxon>
        <taxon>Bacilli</taxon>
        <taxon>Lactobacillales</taxon>
        <taxon>Lactobacillaceae</taxon>
        <taxon>Limosilactobacillus</taxon>
    </lineage>
</organism>
<evidence type="ECO:0000259" key="11">
    <source>
        <dbReference type="Pfam" id="PF00561"/>
    </source>
</evidence>
<reference evidence="12 13" key="1">
    <citation type="submission" date="2018-07" db="EMBL/GenBank/DDBJ databases">
        <title>Phylogenomic Insights into understanding Host Adaptation of Lactobacillus reuteri by a novel species, Lactobacillus spp. M31.</title>
        <authorList>
            <person name="Sharma S."/>
            <person name="Patil P."/>
            <person name="Korpole S."/>
            <person name="Patil P.B."/>
        </authorList>
    </citation>
    <scope>NUCLEOTIDE SEQUENCE [LARGE SCALE GENOMIC DNA]</scope>
    <source>
        <strain evidence="12 13">M31</strain>
    </source>
</reference>
<dbReference type="PIRSF" id="PIRSF005539">
    <property type="entry name" value="Pept_S33_TRI_F1"/>
    <property type="match status" value="1"/>
</dbReference>
<evidence type="ECO:0000256" key="8">
    <source>
        <dbReference type="ARBA" id="ARBA00022801"/>
    </source>
</evidence>
<keyword evidence="13" id="KW-1185">Reference proteome</keyword>
<comment type="similarity">
    <text evidence="3 10">Belongs to the peptidase S33 family.</text>
</comment>
<evidence type="ECO:0000256" key="2">
    <source>
        <dbReference type="ARBA" id="ARBA00004196"/>
    </source>
</evidence>
<dbReference type="Pfam" id="PF00561">
    <property type="entry name" value="Abhydrolase_1"/>
    <property type="match status" value="1"/>
</dbReference>
<evidence type="ECO:0000313" key="12">
    <source>
        <dbReference type="EMBL" id="MBD5805756.1"/>
    </source>
</evidence>
<keyword evidence="8 10" id="KW-0378">Hydrolase</keyword>
<dbReference type="RefSeq" id="WP_191667521.1">
    <property type="nucleotide sequence ID" value="NZ_QORN01000005.1"/>
</dbReference>
<evidence type="ECO:0000256" key="10">
    <source>
        <dbReference type="PIRNR" id="PIRNR005539"/>
    </source>
</evidence>
<accession>A0ABR8P4Y5</accession>
<feature type="domain" description="AB hydrolase-1" evidence="11">
    <location>
        <begin position="27"/>
        <end position="282"/>
    </location>
</feature>
<dbReference type="PANTHER" id="PTHR43798">
    <property type="entry name" value="MONOACYLGLYCEROL LIPASE"/>
    <property type="match status" value="1"/>
</dbReference>
<gene>
    <name evidence="12" type="ORF">DTK66_01305</name>
</gene>
<name>A0ABR8P4Y5_9LACO</name>
<dbReference type="InterPro" id="IPR029058">
    <property type="entry name" value="AB_hydrolase_fold"/>
</dbReference>
<evidence type="ECO:0000256" key="5">
    <source>
        <dbReference type="ARBA" id="ARBA00021843"/>
    </source>
</evidence>
<evidence type="ECO:0000313" key="13">
    <source>
        <dbReference type="Proteomes" id="UP000704341"/>
    </source>
</evidence>